<organism evidence="3">
    <name type="scientific">uncultured Caudovirales phage</name>
    <dbReference type="NCBI Taxonomy" id="2100421"/>
    <lineage>
        <taxon>Viruses</taxon>
        <taxon>Duplodnaviria</taxon>
        <taxon>Heunggongvirae</taxon>
        <taxon>Uroviricota</taxon>
        <taxon>Caudoviricetes</taxon>
        <taxon>Peduoviridae</taxon>
        <taxon>Maltschvirus</taxon>
        <taxon>Maltschvirus maltsch</taxon>
    </lineage>
</organism>
<evidence type="ECO:0000256" key="1">
    <source>
        <dbReference type="SAM" id="MobiDB-lite"/>
    </source>
</evidence>
<feature type="region of interest" description="Disordered" evidence="1">
    <location>
        <begin position="98"/>
        <end position="121"/>
    </location>
</feature>
<dbReference type="Pfam" id="PF13384">
    <property type="entry name" value="HTH_23"/>
    <property type="match status" value="1"/>
</dbReference>
<proteinExistence type="predicted"/>
<dbReference type="GO" id="GO:0003677">
    <property type="term" value="F:DNA binding"/>
    <property type="evidence" value="ECO:0007669"/>
    <property type="project" value="InterPro"/>
</dbReference>
<dbReference type="Gene3D" id="1.10.260.40">
    <property type="entry name" value="lambda repressor-like DNA-binding domains"/>
    <property type="match status" value="1"/>
</dbReference>
<name>A0A2H4J450_9CAUD</name>
<evidence type="ECO:0000259" key="2">
    <source>
        <dbReference type="PROSITE" id="PS50943"/>
    </source>
</evidence>
<protein>
    <recommendedName>
        <fullName evidence="2">HTH cro/C1-type domain-containing protein</fullName>
    </recommendedName>
</protein>
<dbReference type="SMART" id="SM00530">
    <property type="entry name" value="HTH_XRE"/>
    <property type="match status" value="1"/>
</dbReference>
<sequence>MDAAEALAVVVRGIRRGQGLSQEDINNLGRSHFSRIERGEVSIGLDVLVRLAGILDLDPATLLLMATSMQNHESFKDGQKRLTKQLARIRKAGIDLEIESQARTGKPRPGRPARPDAARNTIEANRLKQWGISVAEIAERLGLSEATVRRYLKTTKPEQP</sequence>
<dbReference type="InterPro" id="IPR001387">
    <property type="entry name" value="Cro/C1-type_HTH"/>
</dbReference>
<evidence type="ECO:0000313" key="3">
    <source>
        <dbReference type="EMBL" id="ASN68723.1"/>
    </source>
</evidence>
<reference evidence="3" key="1">
    <citation type="submission" date="2017-06" db="EMBL/GenBank/DDBJ databases">
        <title>Novel phages from South African skin metaviromes.</title>
        <authorList>
            <person name="van Zyl L.J."/>
            <person name="Abrahams Y."/>
            <person name="Stander E.A."/>
            <person name="Kirby B.M."/>
            <person name="Clavaud C."/>
            <person name="Farcet C."/>
            <person name="Breton L."/>
            <person name="Trindade M.I."/>
        </authorList>
    </citation>
    <scope>NUCLEOTIDE SEQUENCE</scope>
</reference>
<feature type="domain" description="HTH cro/C1-type" evidence="2">
    <location>
        <begin position="27"/>
        <end position="62"/>
    </location>
</feature>
<dbReference type="CDD" id="cd00093">
    <property type="entry name" value="HTH_XRE"/>
    <property type="match status" value="1"/>
</dbReference>
<dbReference type="InterPro" id="IPR010982">
    <property type="entry name" value="Lambda_DNA-bd_dom_sf"/>
</dbReference>
<dbReference type="SUPFAM" id="SSF47413">
    <property type="entry name" value="lambda repressor-like DNA-binding domains"/>
    <property type="match status" value="1"/>
</dbReference>
<dbReference type="PROSITE" id="PS50943">
    <property type="entry name" value="HTH_CROC1"/>
    <property type="match status" value="1"/>
</dbReference>
<accession>A0A2H4J450</accession>
<dbReference type="Gene3D" id="1.10.10.60">
    <property type="entry name" value="Homeodomain-like"/>
    <property type="match status" value="1"/>
</dbReference>
<gene>
    <name evidence="3" type="ORF">9F5_36</name>
</gene>
<dbReference type="EMBL" id="MF417880">
    <property type="protein sequence ID" value="ASN68723.1"/>
    <property type="molecule type" value="Genomic_DNA"/>
</dbReference>